<evidence type="ECO:0000256" key="2">
    <source>
        <dbReference type="ARBA" id="ARBA00023110"/>
    </source>
</evidence>
<dbReference type="EC" id="5.2.1.8" evidence="4"/>
<accession>A0A4R2ED66</accession>
<dbReference type="InterPro" id="IPR046357">
    <property type="entry name" value="PPIase_dom_sf"/>
</dbReference>
<feature type="domain" description="PPIase FKBP-type" evidence="6">
    <location>
        <begin position="81"/>
        <end position="185"/>
    </location>
</feature>
<dbReference type="Gene3D" id="3.10.50.40">
    <property type="match status" value="1"/>
</dbReference>
<feature type="chain" id="PRO_5020916425" description="Peptidyl-prolyl cis-trans isomerase" evidence="5">
    <location>
        <begin position="28"/>
        <end position="186"/>
    </location>
</feature>
<dbReference type="PROSITE" id="PS51257">
    <property type="entry name" value="PROKAR_LIPOPROTEIN"/>
    <property type="match status" value="1"/>
</dbReference>
<keyword evidence="3 4" id="KW-0413">Isomerase</keyword>
<keyword evidence="8" id="KW-1185">Reference proteome</keyword>
<comment type="catalytic activity">
    <reaction evidence="1 3 4">
        <text>[protein]-peptidylproline (omega=180) = [protein]-peptidylproline (omega=0)</text>
        <dbReference type="Rhea" id="RHEA:16237"/>
        <dbReference type="Rhea" id="RHEA-COMP:10747"/>
        <dbReference type="Rhea" id="RHEA-COMP:10748"/>
        <dbReference type="ChEBI" id="CHEBI:83833"/>
        <dbReference type="ChEBI" id="CHEBI:83834"/>
        <dbReference type="EC" id="5.2.1.8"/>
    </reaction>
</comment>
<evidence type="ECO:0000256" key="4">
    <source>
        <dbReference type="RuleBase" id="RU003915"/>
    </source>
</evidence>
<dbReference type="EMBL" id="SLWB01000008">
    <property type="protein sequence ID" value="TCN66788.1"/>
    <property type="molecule type" value="Genomic_DNA"/>
</dbReference>
<evidence type="ECO:0000256" key="3">
    <source>
        <dbReference type="PROSITE-ProRule" id="PRU00277"/>
    </source>
</evidence>
<sequence length="186" mass="19958">MQFKKVMRFFRYTALAATFACVVGALSSCGKEETQTNSIEAQNALIASFIKITKLTDSVQKSGDIWFNRFKKGAGSAIQVGNKVTLHYVLSVVENSTTLRPFNTSIESVAKANSLDNPFAKYDPITVVVGKSGLPKGFDQGLLSLFDGDAAQLLFPSSYAYGGSAIGAVPANSAVGVRIYILKVER</sequence>
<reference evidence="7 8" key="1">
    <citation type="submission" date="2019-03" db="EMBL/GenBank/DDBJ databases">
        <title>Genomic Encyclopedia of Archaeal and Bacterial Type Strains, Phase II (KMG-II): from individual species to whole genera.</title>
        <authorList>
            <person name="Goeker M."/>
        </authorList>
    </citation>
    <scope>NUCLEOTIDE SEQUENCE [LARGE SCALE GENOMIC DNA]</scope>
    <source>
        <strain evidence="7 8">RL-C</strain>
    </source>
</reference>
<dbReference type="Pfam" id="PF00254">
    <property type="entry name" value="FKBP_C"/>
    <property type="match status" value="1"/>
</dbReference>
<evidence type="ECO:0000313" key="7">
    <source>
        <dbReference type="EMBL" id="TCN66788.1"/>
    </source>
</evidence>
<evidence type="ECO:0000313" key="8">
    <source>
        <dbReference type="Proteomes" id="UP000294830"/>
    </source>
</evidence>
<dbReference type="GO" id="GO:0003755">
    <property type="term" value="F:peptidyl-prolyl cis-trans isomerase activity"/>
    <property type="evidence" value="ECO:0007669"/>
    <property type="project" value="UniProtKB-UniRule"/>
</dbReference>
<protein>
    <recommendedName>
        <fullName evidence="4">Peptidyl-prolyl cis-trans isomerase</fullName>
        <ecNumber evidence="4">5.2.1.8</ecNumber>
    </recommendedName>
</protein>
<evidence type="ECO:0000256" key="1">
    <source>
        <dbReference type="ARBA" id="ARBA00000971"/>
    </source>
</evidence>
<dbReference type="AlphaFoldDB" id="A0A4R2ED66"/>
<evidence type="ECO:0000256" key="5">
    <source>
        <dbReference type="SAM" id="SignalP"/>
    </source>
</evidence>
<comment type="caution">
    <text evidence="7">The sequence shown here is derived from an EMBL/GenBank/DDBJ whole genome shotgun (WGS) entry which is preliminary data.</text>
</comment>
<keyword evidence="2 3" id="KW-0697">Rotamase</keyword>
<proteinExistence type="inferred from homology"/>
<evidence type="ECO:0000259" key="6">
    <source>
        <dbReference type="PROSITE" id="PS50059"/>
    </source>
</evidence>
<dbReference type="OrthoDB" id="9814548at2"/>
<organism evidence="7 8">
    <name type="scientific">Acetobacteroides hydrogenigenes</name>
    <dbReference type="NCBI Taxonomy" id="979970"/>
    <lineage>
        <taxon>Bacteria</taxon>
        <taxon>Pseudomonadati</taxon>
        <taxon>Bacteroidota</taxon>
        <taxon>Bacteroidia</taxon>
        <taxon>Bacteroidales</taxon>
        <taxon>Rikenellaceae</taxon>
        <taxon>Acetobacteroides</taxon>
    </lineage>
</organism>
<name>A0A4R2ED66_9BACT</name>
<dbReference type="Proteomes" id="UP000294830">
    <property type="component" value="Unassembled WGS sequence"/>
</dbReference>
<keyword evidence="5" id="KW-0732">Signal</keyword>
<feature type="signal peptide" evidence="5">
    <location>
        <begin position="1"/>
        <end position="27"/>
    </location>
</feature>
<dbReference type="SUPFAM" id="SSF54534">
    <property type="entry name" value="FKBP-like"/>
    <property type="match status" value="1"/>
</dbReference>
<comment type="similarity">
    <text evidence="4">Belongs to the FKBP-type PPIase family.</text>
</comment>
<gene>
    <name evidence="7" type="ORF">CLV25_108127</name>
</gene>
<dbReference type="PROSITE" id="PS50059">
    <property type="entry name" value="FKBP_PPIASE"/>
    <property type="match status" value="1"/>
</dbReference>
<dbReference type="InterPro" id="IPR001179">
    <property type="entry name" value="PPIase_FKBP_dom"/>
</dbReference>